<evidence type="ECO:0000313" key="2">
    <source>
        <dbReference type="EMBL" id="KAB1638165.1"/>
    </source>
</evidence>
<reference evidence="2 3" key="1">
    <citation type="submission" date="2019-09" db="EMBL/GenBank/DDBJ databases">
        <title>Phylogeny of genus Pseudoclavibacter and closely related genus.</title>
        <authorList>
            <person name="Li Y."/>
        </authorList>
    </citation>
    <scope>NUCLEOTIDE SEQUENCE [LARGE SCALE GENOMIC DNA]</scope>
    <source>
        <strain evidence="2 3">THG-MD12</strain>
    </source>
</reference>
<evidence type="ECO:0000313" key="3">
    <source>
        <dbReference type="Proteomes" id="UP000490386"/>
    </source>
</evidence>
<accession>A0A7J5B3J3</accession>
<sequence>MADAAQVPSEREQGVGRERAPGHDAEGDFEYRPEDSAVDSAAPTPAGPLELTQQERAEATLRSIMSGGNLTAETMRLSNDFTDRHVSRLKSFFRRGK</sequence>
<evidence type="ECO:0000256" key="1">
    <source>
        <dbReference type="SAM" id="MobiDB-lite"/>
    </source>
</evidence>
<dbReference type="RefSeq" id="WP_151423261.1">
    <property type="nucleotide sequence ID" value="NZ_WBJX01000002.1"/>
</dbReference>
<dbReference type="Proteomes" id="UP000490386">
    <property type="component" value="Unassembled WGS sequence"/>
</dbReference>
<keyword evidence="3" id="KW-1185">Reference proteome</keyword>
<dbReference type="AlphaFoldDB" id="A0A7J5B3J3"/>
<feature type="region of interest" description="Disordered" evidence="1">
    <location>
        <begin position="1"/>
        <end position="51"/>
    </location>
</feature>
<dbReference type="OrthoDB" id="5081462at2"/>
<protein>
    <submittedName>
        <fullName evidence="2">Uncharacterized protein</fullName>
    </submittedName>
</protein>
<organism evidence="2 3">
    <name type="scientific">Pseudoclavibacter terrae</name>
    <dbReference type="NCBI Taxonomy" id="1530195"/>
    <lineage>
        <taxon>Bacteria</taxon>
        <taxon>Bacillati</taxon>
        <taxon>Actinomycetota</taxon>
        <taxon>Actinomycetes</taxon>
        <taxon>Micrococcales</taxon>
        <taxon>Microbacteriaceae</taxon>
        <taxon>Pseudoclavibacter</taxon>
    </lineage>
</organism>
<dbReference type="EMBL" id="WBJX01000002">
    <property type="protein sequence ID" value="KAB1638165.1"/>
    <property type="molecule type" value="Genomic_DNA"/>
</dbReference>
<name>A0A7J5B3J3_9MICO</name>
<feature type="compositionally biased region" description="Basic and acidic residues" evidence="1">
    <location>
        <begin position="9"/>
        <end position="35"/>
    </location>
</feature>
<gene>
    <name evidence="2" type="ORF">F8O03_07085</name>
</gene>
<proteinExistence type="predicted"/>
<comment type="caution">
    <text evidence="2">The sequence shown here is derived from an EMBL/GenBank/DDBJ whole genome shotgun (WGS) entry which is preliminary data.</text>
</comment>